<proteinExistence type="predicted"/>
<dbReference type="Pfam" id="PF07873">
    <property type="entry name" value="YabP"/>
    <property type="match status" value="1"/>
</dbReference>
<dbReference type="InterPro" id="IPR022476">
    <property type="entry name" value="Spore_YabP/YqfC"/>
</dbReference>
<evidence type="ECO:0000313" key="1">
    <source>
        <dbReference type="EMBL" id="MEQ2372149.1"/>
    </source>
</evidence>
<organism evidence="1 2">
    <name type="scientific">Blautia aquisgranensis</name>
    <dbReference type="NCBI Taxonomy" id="3133153"/>
    <lineage>
        <taxon>Bacteria</taxon>
        <taxon>Bacillati</taxon>
        <taxon>Bacillota</taxon>
        <taxon>Clostridia</taxon>
        <taxon>Lachnospirales</taxon>
        <taxon>Lachnospiraceae</taxon>
        <taxon>Blautia</taxon>
    </lineage>
</organism>
<keyword evidence="2" id="KW-1185">Reference proteome</keyword>
<evidence type="ECO:0000313" key="2">
    <source>
        <dbReference type="Proteomes" id="UP001473063"/>
    </source>
</evidence>
<name>A0ABV1BHQ9_9FIRM</name>
<sequence length="88" mass="10081">MKKITEICRLPGENVFRETQVILTGKRQAVIENYKNISAYTGERIELLTVSGRLLICGKKLEIVNYTKLEICIRGRIEGITLEEGRKK</sequence>
<gene>
    <name evidence="1" type="ORF">WMO28_14670</name>
</gene>
<dbReference type="RefSeq" id="WP_349057477.1">
    <property type="nucleotide sequence ID" value="NZ_JBBMEJ010000022.1"/>
</dbReference>
<protein>
    <submittedName>
        <fullName evidence="1">YabP/YqfC family sporulation protein</fullName>
    </submittedName>
</protein>
<reference evidence="1 2" key="1">
    <citation type="submission" date="2024-03" db="EMBL/GenBank/DDBJ databases">
        <title>Human intestinal bacterial collection.</title>
        <authorList>
            <person name="Pauvert C."/>
            <person name="Hitch T.C.A."/>
            <person name="Clavel T."/>
        </authorList>
    </citation>
    <scope>NUCLEOTIDE SEQUENCE [LARGE SCALE GENOMIC DNA]</scope>
    <source>
        <strain evidence="1 2">CLA-JM-H16</strain>
    </source>
</reference>
<comment type="caution">
    <text evidence="1">The sequence shown here is derived from an EMBL/GenBank/DDBJ whole genome shotgun (WGS) entry which is preliminary data.</text>
</comment>
<dbReference type="Proteomes" id="UP001473063">
    <property type="component" value="Unassembled WGS sequence"/>
</dbReference>
<dbReference type="EMBL" id="JBBMEJ010000022">
    <property type="protein sequence ID" value="MEQ2372149.1"/>
    <property type="molecule type" value="Genomic_DNA"/>
</dbReference>
<accession>A0ABV1BHQ9</accession>